<dbReference type="InterPro" id="IPR036396">
    <property type="entry name" value="Cyt_P450_sf"/>
</dbReference>
<name>A0A9X3P4X4_9ACTN</name>
<dbReference type="EMBL" id="JAPZVP010000001">
    <property type="protein sequence ID" value="MDA1358119.1"/>
    <property type="molecule type" value="Genomic_DNA"/>
</dbReference>
<comment type="caution">
    <text evidence="2">The sequence shown here is derived from an EMBL/GenBank/DDBJ whole genome shotgun (WGS) entry which is preliminary data.</text>
</comment>
<dbReference type="InterPro" id="IPR050121">
    <property type="entry name" value="Cytochrome_P450_monoxygenase"/>
</dbReference>
<sequence length="459" mass="49930">MDGAPVASTRETIEIGLKVIAPTVASGVVKRRRAPMALAERLQTDRAAVRLLSRLRDRHGPGPLRLRVPGRSIAVVLSPAHVGRLLEGTPEPFTPDNAEKHAALGKFRPHGVLVSRGAATAERGQFWKRHSHEAVLQTHRPLHHLAPALLPVLHEEVDRLTAVADRSGELDWRRLERSWQRTVRRLVFGGAADRELIEALVSLRRSGNWSYLGRRRSRARAALAVRLRAAIDGAGPGTLGEAVRGQGADASVRPEDQVAHWLFAFDAAGIAIARTLALLAVHPGHRLAALNELATEDPDEPAELPFLRACALESLRLWPTTPMLLRDGTEPTRWGGGSLPGGTAFLVYTPLFHRDPARRYADRFAPEIWVDGTAEEDPALVPFGGGPARCPGRNLVLFSVTSALARLLREREWRLSSPSPIFTGRPVPATLDHFGLAFRPAPARHPLLGGSAHTSAAFG</sequence>
<dbReference type="Proteomes" id="UP001146067">
    <property type="component" value="Unassembled WGS sequence"/>
</dbReference>
<dbReference type="AlphaFoldDB" id="A0A9X3P4X4"/>
<evidence type="ECO:0000313" key="3">
    <source>
        <dbReference type="Proteomes" id="UP001146067"/>
    </source>
</evidence>
<gene>
    <name evidence="2" type="ORF">O1R50_00675</name>
</gene>
<dbReference type="PANTHER" id="PTHR24305">
    <property type="entry name" value="CYTOCHROME P450"/>
    <property type="match status" value="1"/>
</dbReference>
<keyword evidence="3" id="KW-1185">Reference proteome</keyword>
<dbReference type="GO" id="GO:0004497">
    <property type="term" value="F:monooxygenase activity"/>
    <property type="evidence" value="ECO:0007669"/>
    <property type="project" value="InterPro"/>
</dbReference>
<dbReference type="GO" id="GO:0020037">
    <property type="term" value="F:heme binding"/>
    <property type="evidence" value="ECO:0007669"/>
    <property type="project" value="InterPro"/>
</dbReference>
<dbReference type="Pfam" id="PF00067">
    <property type="entry name" value="p450"/>
    <property type="match status" value="1"/>
</dbReference>
<accession>A0A9X3P4X4</accession>
<evidence type="ECO:0000313" key="2">
    <source>
        <dbReference type="EMBL" id="MDA1358119.1"/>
    </source>
</evidence>
<proteinExistence type="inferred from homology"/>
<dbReference type="GO" id="GO:0016705">
    <property type="term" value="F:oxidoreductase activity, acting on paired donors, with incorporation or reduction of molecular oxygen"/>
    <property type="evidence" value="ECO:0007669"/>
    <property type="project" value="InterPro"/>
</dbReference>
<organism evidence="2 3">
    <name type="scientific">Glycomyces luteolus</name>
    <dbReference type="NCBI Taxonomy" id="2670330"/>
    <lineage>
        <taxon>Bacteria</taxon>
        <taxon>Bacillati</taxon>
        <taxon>Actinomycetota</taxon>
        <taxon>Actinomycetes</taxon>
        <taxon>Glycomycetales</taxon>
        <taxon>Glycomycetaceae</taxon>
        <taxon>Glycomyces</taxon>
    </lineage>
</organism>
<evidence type="ECO:0000256" key="1">
    <source>
        <dbReference type="ARBA" id="ARBA00010617"/>
    </source>
</evidence>
<dbReference type="SUPFAM" id="SSF48264">
    <property type="entry name" value="Cytochrome P450"/>
    <property type="match status" value="1"/>
</dbReference>
<reference evidence="2" key="1">
    <citation type="submission" date="2022-12" db="EMBL/GenBank/DDBJ databases">
        <title>Gycomyces niveus sp.nov.,a novel actinomycete isolated from soil in Shouguan.</title>
        <authorList>
            <person name="Yang X."/>
        </authorList>
    </citation>
    <scope>NUCLEOTIDE SEQUENCE</scope>
    <source>
        <strain evidence="2">NEAU-A15</strain>
    </source>
</reference>
<dbReference type="Gene3D" id="1.10.630.10">
    <property type="entry name" value="Cytochrome P450"/>
    <property type="match status" value="1"/>
</dbReference>
<dbReference type="PANTHER" id="PTHR24305:SF166">
    <property type="entry name" value="CYTOCHROME P450 12A4, MITOCHONDRIAL-RELATED"/>
    <property type="match status" value="1"/>
</dbReference>
<comment type="similarity">
    <text evidence="1">Belongs to the cytochrome P450 family.</text>
</comment>
<dbReference type="InterPro" id="IPR001128">
    <property type="entry name" value="Cyt_P450"/>
</dbReference>
<protein>
    <submittedName>
        <fullName evidence="2">Cytochrome P450</fullName>
    </submittedName>
</protein>
<dbReference type="GO" id="GO:0005506">
    <property type="term" value="F:iron ion binding"/>
    <property type="evidence" value="ECO:0007669"/>
    <property type="project" value="InterPro"/>
</dbReference>
<dbReference type="RefSeq" id="WP_270107894.1">
    <property type="nucleotide sequence ID" value="NZ_JAPZVP010000001.1"/>
</dbReference>